<feature type="domain" description="Methyltransferase" evidence="5">
    <location>
        <begin position="119"/>
        <end position="186"/>
    </location>
</feature>
<keyword evidence="1 4" id="KW-0489">Methyltransferase</keyword>
<evidence type="ECO:0000256" key="1">
    <source>
        <dbReference type="ARBA" id="ARBA00022603"/>
    </source>
</evidence>
<proteinExistence type="inferred from homology"/>
<gene>
    <name evidence="4 7" type="primary">prmC</name>
    <name evidence="7" type="ORF">CO173_01595</name>
</gene>
<dbReference type="InterPro" id="IPR050320">
    <property type="entry name" value="N5-glutamine_MTase"/>
</dbReference>
<dbReference type="EMBL" id="PFWT01000008">
    <property type="protein sequence ID" value="PJA46767.1"/>
    <property type="molecule type" value="Genomic_DNA"/>
</dbReference>
<dbReference type="Pfam" id="PF13847">
    <property type="entry name" value="Methyltransf_31"/>
    <property type="match status" value="1"/>
</dbReference>
<feature type="binding site" evidence="4">
    <location>
        <position position="146"/>
    </location>
    <ligand>
        <name>S-adenosyl-L-methionine</name>
        <dbReference type="ChEBI" id="CHEBI:59789"/>
    </ligand>
</feature>
<keyword evidence="2 4" id="KW-0808">Transferase</keyword>
<dbReference type="Gene3D" id="3.40.50.150">
    <property type="entry name" value="Vaccinia Virus protein VP39"/>
    <property type="match status" value="1"/>
</dbReference>
<evidence type="ECO:0000256" key="2">
    <source>
        <dbReference type="ARBA" id="ARBA00022679"/>
    </source>
</evidence>
<comment type="caution">
    <text evidence="7">The sequence shown here is derived from an EMBL/GenBank/DDBJ whole genome shotgun (WGS) entry which is preliminary data.</text>
</comment>
<comment type="catalytic activity">
    <reaction evidence="4">
        <text>L-glutaminyl-[peptide chain release factor] + S-adenosyl-L-methionine = N(5)-methyl-L-glutaminyl-[peptide chain release factor] + S-adenosyl-L-homocysteine + H(+)</text>
        <dbReference type="Rhea" id="RHEA:42896"/>
        <dbReference type="Rhea" id="RHEA-COMP:10271"/>
        <dbReference type="Rhea" id="RHEA-COMP:10272"/>
        <dbReference type="ChEBI" id="CHEBI:15378"/>
        <dbReference type="ChEBI" id="CHEBI:30011"/>
        <dbReference type="ChEBI" id="CHEBI:57856"/>
        <dbReference type="ChEBI" id="CHEBI:59789"/>
        <dbReference type="ChEBI" id="CHEBI:61891"/>
        <dbReference type="EC" id="2.1.1.297"/>
    </reaction>
</comment>
<dbReference type="PANTHER" id="PTHR18895">
    <property type="entry name" value="HEMK METHYLTRANSFERASE"/>
    <property type="match status" value="1"/>
</dbReference>
<dbReference type="Gene3D" id="1.10.8.10">
    <property type="entry name" value="DNA helicase RuvA subunit, C-terminal domain"/>
    <property type="match status" value="1"/>
</dbReference>
<dbReference type="CDD" id="cd02440">
    <property type="entry name" value="AdoMet_MTases"/>
    <property type="match status" value="1"/>
</dbReference>
<dbReference type="InterPro" id="IPR029063">
    <property type="entry name" value="SAM-dependent_MTases_sf"/>
</dbReference>
<dbReference type="InterPro" id="IPR004556">
    <property type="entry name" value="HemK-like"/>
</dbReference>
<dbReference type="InterPro" id="IPR025714">
    <property type="entry name" value="Methyltranfer_dom"/>
</dbReference>
<evidence type="ECO:0000256" key="3">
    <source>
        <dbReference type="ARBA" id="ARBA00022691"/>
    </source>
</evidence>
<dbReference type="GO" id="GO:0032259">
    <property type="term" value="P:methylation"/>
    <property type="evidence" value="ECO:0007669"/>
    <property type="project" value="UniProtKB-KW"/>
</dbReference>
<dbReference type="EC" id="2.1.1.297" evidence="4"/>
<organism evidence="7 8">
    <name type="scientific">Candidatus Uhrbacteria bacterium CG_4_9_14_3_um_filter_41_35</name>
    <dbReference type="NCBI Taxonomy" id="1975034"/>
    <lineage>
        <taxon>Bacteria</taxon>
        <taxon>Candidatus Uhriibacteriota</taxon>
    </lineage>
</organism>
<dbReference type="GO" id="GO:0102559">
    <property type="term" value="F:peptide chain release factor N(5)-glutamine methyltransferase activity"/>
    <property type="evidence" value="ECO:0007669"/>
    <property type="project" value="UniProtKB-EC"/>
</dbReference>
<evidence type="ECO:0000313" key="7">
    <source>
        <dbReference type="EMBL" id="PJA46767.1"/>
    </source>
</evidence>
<dbReference type="AlphaFoldDB" id="A0A2M7XFW8"/>
<comment type="similarity">
    <text evidence="4">Belongs to the protein N5-glutamine methyltransferase family. PrmC subfamily.</text>
</comment>
<keyword evidence="3 4" id="KW-0949">S-adenosyl-L-methionine</keyword>
<dbReference type="Pfam" id="PF17827">
    <property type="entry name" value="PrmC_N"/>
    <property type="match status" value="1"/>
</dbReference>
<feature type="binding site" evidence="4">
    <location>
        <position position="198"/>
    </location>
    <ligand>
        <name>S-adenosyl-L-methionine</name>
        <dbReference type="ChEBI" id="CHEBI:59789"/>
    </ligand>
</feature>
<dbReference type="HAMAP" id="MF_02126">
    <property type="entry name" value="RF_methyltr_PrmC"/>
    <property type="match status" value="1"/>
</dbReference>
<evidence type="ECO:0000256" key="4">
    <source>
        <dbReference type="HAMAP-Rule" id="MF_02126"/>
    </source>
</evidence>
<dbReference type="SUPFAM" id="SSF53335">
    <property type="entry name" value="S-adenosyl-L-methionine-dependent methyltransferases"/>
    <property type="match status" value="1"/>
</dbReference>
<feature type="domain" description="Release factor glutamine methyltransferase N-terminal" evidence="6">
    <location>
        <begin position="5"/>
        <end position="81"/>
    </location>
</feature>
<dbReference type="NCBIfam" id="TIGR00536">
    <property type="entry name" value="hemK_fam"/>
    <property type="match status" value="1"/>
</dbReference>
<dbReference type="InterPro" id="IPR019874">
    <property type="entry name" value="RF_methyltr_PrmC"/>
</dbReference>
<protein>
    <recommendedName>
        <fullName evidence="4">Release factor glutamine methyltransferase</fullName>
        <shortName evidence="4">RF MTase</shortName>
        <ecNumber evidence="4">2.1.1.297</ecNumber>
    </recommendedName>
    <alternativeName>
        <fullName evidence="4">N5-glutamine methyltransferase PrmC</fullName>
    </alternativeName>
    <alternativeName>
        <fullName evidence="4">Protein-(glutamine-N5) MTase PrmC</fullName>
    </alternativeName>
    <alternativeName>
        <fullName evidence="4">Protein-glutamine N-methyltransferase PrmC</fullName>
    </alternativeName>
</protein>
<evidence type="ECO:0000259" key="6">
    <source>
        <dbReference type="Pfam" id="PF17827"/>
    </source>
</evidence>
<sequence length="295" mass="33534">MTILEALSWGQAQIKETENEKPKGRHNAKLDAQILLSHILEKPTSFIFAHIDEILTDKQIDKYQRLVARRRRHEPVAYILGEQEFYSRSFIVNQNVLVPRPDTELMIDEALARRQEDPVILDIGTGSGAIAVTLSKELDTELIAIDIDPDALAVAKQNAKKHGVQNKISFMQGNLLEPYLKKQIDLSRGDNYVLILANLPYLTIASWGTLDPDVRNYEPKRALIAGVDGLDFYDELLSQIKSKRNLFPKKTEIMMEIDPHQELTLPRLIKEHFEGAVVTLKNDLANRPRLVIAKI</sequence>
<dbReference type="Proteomes" id="UP000231263">
    <property type="component" value="Unassembled WGS sequence"/>
</dbReference>
<evidence type="ECO:0000259" key="5">
    <source>
        <dbReference type="Pfam" id="PF13847"/>
    </source>
</evidence>
<dbReference type="PANTHER" id="PTHR18895:SF74">
    <property type="entry name" value="MTRF1L RELEASE FACTOR GLUTAMINE METHYLTRANSFERASE"/>
    <property type="match status" value="1"/>
</dbReference>
<accession>A0A2M7XFW8</accession>
<evidence type="ECO:0000313" key="8">
    <source>
        <dbReference type="Proteomes" id="UP000231263"/>
    </source>
</evidence>
<dbReference type="InterPro" id="IPR040758">
    <property type="entry name" value="PrmC_N"/>
</dbReference>
<comment type="function">
    <text evidence="4">Methylates the class 1 translation termination release factors RF1/PrfA and RF2/PrfB on the glutamine residue of the universally conserved GGQ motif.</text>
</comment>
<reference evidence="8" key="1">
    <citation type="submission" date="2017-09" db="EMBL/GenBank/DDBJ databases">
        <title>Depth-based differentiation of microbial function through sediment-hosted aquifers and enrichment of novel symbionts in the deep terrestrial subsurface.</title>
        <authorList>
            <person name="Probst A.J."/>
            <person name="Ladd B."/>
            <person name="Jarett J.K."/>
            <person name="Geller-Mcgrath D.E."/>
            <person name="Sieber C.M.K."/>
            <person name="Emerson J.B."/>
            <person name="Anantharaman K."/>
            <person name="Thomas B.C."/>
            <person name="Malmstrom R."/>
            <person name="Stieglmeier M."/>
            <person name="Klingl A."/>
            <person name="Woyke T."/>
            <person name="Ryan C.M."/>
            <person name="Banfield J.F."/>
        </authorList>
    </citation>
    <scope>NUCLEOTIDE SEQUENCE [LARGE SCALE GENOMIC DNA]</scope>
</reference>
<comment type="caution">
    <text evidence="4">Lacks conserved residue(s) required for the propagation of feature annotation.</text>
</comment>
<name>A0A2M7XFW8_9BACT</name>
<feature type="binding site" evidence="4">
    <location>
        <begin position="124"/>
        <end position="128"/>
    </location>
    <ligand>
        <name>S-adenosyl-L-methionine</name>
        <dbReference type="ChEBI" id="CHEBI:59789"/>
    </ligand>
</feature>
<dbReference type="NCBIfam" id="TIGR03534">
    <property type="entry name" value="RF_mod_PrmC"/>
    <property type="match status" value="1"/>
</dbReference>